<keyword evidence="2" id="KW-1185">Reference proteome</keyword>
<evidence type="ECO:0000256" key="1">
    <source>
        <dbReference type="SAM" id="MobiDB-lite"/>
    </source>
</evidence>
<feature type="region of interest" description="Disordered" evidence="1">
    <location>
        <begin position="385"/>
        <end position="503"/>
    </location>
</feature>
<feature type="region of interest" description="Disordered" evidence="1">
    <location>
        <begin position="111"/>
        <end position="130"/>
    </location>
</feature>
<feature type="compositionally biased region" description="Basic residues" evidence="1">
    <location>
        <begin position="195"/>
        <end position="204"/>
    </location>
</feature>
<dbReference type="InterPro" id="IPR040687">
    <property type="entry name" value="DUF5586"/>
</dbReference>
<dbReference type="RefSeq" id="XP_032810551.1">
    <property type="nucleotide sequence ID" value="XM_032954660.1"/>
</dbReference>
<proteinExistence type="predicted"/>
<evidence type="ECO:0000313" key="2">
    <source>
        <dbReference type="Proteomes" id="UP001318040"/>
    </source>
</evidence>
<dbReference type="GeneID" id="116942583"/>
<dbReference type="PANTHER" id="PTHR32000:SF3">
    <property type="entry name" value="RIKEN CDNA A830018L16 GENE"/>
    <property type="match status" value="1"/>
</dbReference>
<sequence length="503" mass="55094">MSQERLRAYLQRHRIGSLFEDMMTMLITETPEEPIPCLIEHLEGRQHKRTFTEESPRRDLAGFAALWAENSRLPESSPKGNPFRTYVTLCVDHTKKPRKSKSELAVSCLSPASSEARPMSQSLEPSSWDCSAANEGDMAFTELRRLLRECQWLDKTLREHTSGIIADDTVGKVSDYGERRRSPEGTTAEPGPRVARGRPPRRGGRVQDGVGADLLAAEVLLLPTRKQGGLGGEPDAQAPNIGQRRVNAATGAWAQREQHKLRLAAMLAVPRGHRTWDGAPHDDEDDEVEDEVTEHLDDAVELLEDEEDLRREGVFSPRRSVFRISRGRMLRSAEPQAKVGLNICSRCARLQGVDDQKEDAETSFPGPASFIEKSVSLELAEGTLKDTETQHPTSSTQAKPTSSALPEEEVGRRSQRESLPGQNPEPQLPRSSGSSSSSSGGGGKPQGSSRQQAKSAPFPHSPGAPASRAASSRIPVVSHSPRTLPESSSAKPRAKMPTGQQQR</sequence>
<dbReference type="PANTHER" id="PTHR32000">
    <property type="entry name" value="SIMILAR TO HYPOTHETICAL PROTEIN"/>
    <property type="match status" value="1"/>
</dbReference>
<dbReference type="Pfam" id="PF17824">
    <property type="entry name" value="DUF5586"/>
    <property type="match status" value="1"/>
</dbReference>
<dbReference type="SUPFAM" id="SSF47391">
    <property type="entry name" value="Dimerization-anchoring domain of cAMP-dependent PK regulatory subunit"/>
    <property type="match status" value="1"/>
</dbReference>
<dbReference type="AlphaFoldDB" id="A0AAJ7T394"/>
<feature type="compositionally biased region" description="Low complexity" evidence="1">
    <location>
        <begin position="461"/>
        <end position="475"/>
    </location>
</feature>
<dbReference type="Proteomes" id="UP001318040">
    <property type="component" value="Chromosome 15"/>
</dbReference>
<protein>
    <submittedName>
        <fullName evidence="3">Uncharacterized protein C8orf34 homolog isoform X2</fullName>
    </submittedName>
</protein>
<feature type="compositionally biased region" description="Polar residues" evidence="1">
    <location>
        <begin position="119"/>
        <end position="129"/>
    </location>
</feature>
<feature type="region of interest" description="Disordered" evidence="1">
    <location>
        <begin position="174"/>
        <end position="207"/>
    </location>
</feature>
<evidence type="ECO:0000313" key="3">
    <source>
        <dbReference type="RefSeq" id="XP_032810551.1"/>
    </source>
</evidence>
<gene>
    <name evidence="3" type="primary">LOC116942583</name>
</gene>
<organism evidence="2 3">
    <name type="scientific">Petromyzon marinus</name>
    <name type="common">Sea lamprey</name>
    <dbReference type="NCBI Taxonomy" id="7757"/>
    <lineage>
        <taxon>Eukaryota</taxon>
        <taxon>Metazoa</taxon>
        <taxon>Chordata</taxon>
        <taxon>Craniata</taxon>
        <taxon>Vertebrata</taxon>
        <taxon>Cyclostomata</taxon>
        <taxon>Hyperoartia</taxon>
        <taxon>Petromyzontiformes</taxon>
        <taxon>Petromyzontidae</taxon>
        <taxon>Petromyzon</taxon>
    </lineage>
</organism>
<feature type="compositionally biased region" description="Polar residues" evidence="1">
    <location>
        <begin position="390"/>
        <end position="404"/>
    </location>
</feature>
<reference evidence="3" key="1">
    <citation type="submission" date="2025-08" db="UniProtKB">
        <authorList>
            <consortium name="RefSeq"/>
        </authorList>
    </citation>
    <scope>IDENTIFICATION</scope>
    <source>
        <tissue evidence="3">Sperm</tissue>
    </source>
</reference>
<dbReference type="Gene3D" id="1.20.890.10">
    <property type="entry name" value="cAMP-dependent protein kinase regulatory subunit, dimerization-anchoring domain"/>
    <property type="match status" value="1"/>
</dbReference>
<name>A0AAJ7T394_PETMA</name>
<accession>A0AAJ7T394</accession>